<accession>A0A0F3PGA6</accession>
<organism evidence="1 2">
    <name type="scientific">Rickettsia rhipicephali str. Ect</name>
    <dbReference type="NCBI Taxonomy" id="1359199"/>
    <lineage>
        <taxon>Bacteria</taxon>
        <taxon>Pseudomonadati</taxon>
        <taxon>Pseudomonadota</taxon>
        <taxon>Alphaproteobacteria</taxon>
        <taxon>Rickettsiales</taxon>
        <taxon>Rickettsiaceae</taxon>
        <taxon>Rickettsieae</taxon>
        <taxon>Rickettsia</taxon>
        <taxon>spotted fever group</taxon>
    </lineage>
</organism>
<evidence type="ECO:0000313" key="1">
    <source>
        <dbReference type="EMBL" id="KJV78977.1"/>
    </source>
</evidence>
<evidence type="ECO:0000313" key="2">
    <source>
        <dbReference type="Proteomes" id="UP000033591"/>
    </source>
</evidence>
<dbReference type="PATRIC" id="fig|1359199.3.peg.637"/>
<evidence type="ECO:0008006" key="3">
    <source>
        <dbReference type="Google" id="ProtNLM"/>
    </source>
</evidence>
<sequence length="60" mass="6880">MGLYENAANLGSEEANIKLGKIEFKSGNYVKALENILKILLIYLMQKKLLINYYISKNQN</sequence>
<proteinExistence type="predicted"/>
<dbReference type="AlphaFoldDB" id="A0A0F3PGA6"/>
<dbReference type="EMBL" id="LAOC01000001">
    <property type="protein sequence ID" value="KJV78977.1"/>
    <property type="molecule type" value="Genomic_DNA"/>
</dbReference>
<dbReference type="Proteomes" id="UP000033591">
    <property type="component" value="Unassembled WGS sequence"/>
</dbReference>
<reference evidence="1 2" key="1">
    <citation type="submission" date="2015-01" db="EMBL/GenBank/DDBJ databases">
        <title>Genome Sequencing of Rickettsiales.</title>
        <authorList>
            <person name="Daugherty S.C."/>
            <person name="Su Q."/>
            <person name="Abolude K."/>
            <person name="Beier-Sexton M."/>
            <person name="Carlyon J.A."/>
            <person name="Carter R."/>
            <person name="Day N.P."/>
            <person name="Dumler S.J."/>
            <person name="Dyachenko V."/>
            <person name="Godinez A."/>
            <person name="Kurtti T.J."/>
            <person name="Lichay M."/>
            <person name="Mullins K.E."/>
            <person name="Ott S."/>
            <person name="Pappas-Brown V."/>
            <person name="Paris D.H."/>
            <person name="Patel P."/>
            <person name="Richards A.L."/>
            <person name="Sadzewicz L."/>
            <person name="Sears K."/>
            <person name="Seidman D."/>
            <person name="Sengamalay N."/>
            <person name="Stenos J."/>
            <person name="Tallon L.J."/>
            <person name="Vincent G."/>
            <person name="Fraser C.M."/>
            <person name="Munderloh U."/>
            <person name="Dunning-Hotopp J.C."/>
        </authorList>
    </citation>
    <scope>NUCLEOTIDE SEQUENCE [LARGE SCALE GENOMIC DNA]</scope>
    <source>
        <strain evidence="1 2">Ect</strain>
    </source>
</reference>
<name>A0A0F3PGA6_RICRH</name>
<gene>
    <name evidence="1" type="ORF">RMAECT_0655</name>
</gene>
<protein>
    <recommendedName>
        <fullName evidence="3">Tetratricopeptide repeat family protein</fullName>
    </recommendedName>
</protein>
<comment type="caution">
    <text evidence="1">The sequence shown here is derived from an EMBL/GenBank/DDBJ whole genome shotgun (WGS) entry which is preliminary data.</text>
</comment>